<evidence type="ECO:0000313" key="3">
    <source>
        <dbReference type="Proteomes" id="UP000770661"/>
    </source>
</evidence>
<dbReference type="EMBL" id="JACEEZ010015454">
    <property type="protein sequence ID" value="KAG0718818.1"/>
    <property type="molecule type" value="Genomic_DNA"/>
</dbReference>
<gene>
    <name evidence="2" type="ORF">GWK47_051726</name>
</gene>
<feature type="region of interest" description="Disordered" evidence="1">
    <location>
        <begin position="1"/>
        <end position="64"/>
    </location>
</feature>
<evidence type="ECO:0000256" key="1">
    <source>
        <dbReference type="SAM" id="MobiDB-lite"/>
    </source>
</evidence>
<sequence>MHVASQPTAAQGRRRDGRSTLAHQTHRELEARKGRRPWYDCSHRLPPQWTPPSNNPGQDLGDYSSVVRSGYATERSYREDFEGPKCCDPLRDAQPSAHWLHYLLSCPGHRT</sequence>
<dbReference type="AlphaFoldDB" id="A0A8J5CBX4"/>
<name>A0A8J5CBX4_CHIOP</name>
<evidence type="ECO:0000313" key="2">
    <source>
        <dbReference type="EMBL" id="KAG0718818.1"/>
    </source>
</evidence>
<comment type="caution">
    <text evidence="2">The sequence shown here is derived from an EMBL/GenBank/DDBJ whole genome shotgun (WGS) entry which is preliminary data.</text>
</comment>
<dbReference type="Proteomes" id="UP000770661">
    <property type="component" value="Unassembled WGS sequence"/>
</dbReference>
<feature type="compositionally biased region" description="Basic and acidic residues" evidence="1">
    <location>
        <begin position="25"/>
        <end position="43"/>
    </location>
</feature>
<keyword evidence="3" id="KW-1185">Reference proteome</keyword>
<reference evidence="2" key="1">
    <citation type="submission" date="2020-07" db="EMBL/GenBank/DDBJ databases">
        <title>The High-quality genome of the commercially important snow crab, Chionoecetes opilio.</title>
        <authorList>
            <person name="Jeong J.-H."/>
            <person name="Ryu S."/>
        </authorList>
    </citation>
    <scope>NUCLEOTIDE SEQUENCE</scope>
    <source>
        <strain evidence="2">MADBK_172401_WGS</strain>
        <tissue evidence="2">Digestive gland</tissue>
    </source>
</reference>
<protein>
    <submittedName>
        <fullName evidence="2">Uncharacterized protein</fullName>
    </submittedName>
</protein>
<organism evidence="2 3">
    <name type="scientific">Chionoecetes opilio</name>
    <name type="common">Atlantic snow crab</name>
    <name type="synonym">Cancer opilio</name>
    <dbReference type="NCBI Taxonomy" id="41210"/>
    <lineage>
        <taxon>Eukaryota</taxon>
        <taxon>Metazoa</taxon>
        <taxon>Ecdysozoa</taxon>
        <taxon>Arthropoda</taxon>
        <taxon>Crustacea</taxon>
        <taxon>Multicrustacea</taxon>
        <taxon>Malacostraca</taxon>
        <taxon>Eumalacostraca</taxon>
        <taxon>Eucarida</taxon>
        <taxon>Decapoda</taxon>
        <taxon>Pleocyemata</taxon>
        <taxon>Brachyura</taxon>
        <taxon>Eubrachyura</taxon>
        <taxon>Majoidea</taxon>
        <taxon>Majidae</taxon>
        <taxon>Chionoecetes</taxon>
    </lineage>
</organism>
<accession>A0A8J5CBX4</accession>
<proteinExistence type="predicted"/>